<keyword evidence="1" id="KW-0812">Transmembrane</keyword>
<proteinExistence type="predicted"/>
<protein>
    <submittedName>
        <fullName evidence="2">Uncharacterized protein</fullName>
    </submittedName>
</protein>
<dbReference type="EMBL" id="BK032734">
    <property type="protein sequence ID" value="DAF57455.1"/>
    <property type="molecule type" value="Genomic_DNA"/>
</dbReference>
<accession>A0A8S5T3A7</accession>
<keyword evidence="1" id="KW-1133">Transmembrane helix</keyword>
<sequence length="48" mass="5945">MFIIFSPFLLGDLLTVYIILHYWLCVNRFLKKNREVFMLPYRLCYLMP</sequence>
<reference evidence="2" key="1">
    <citation type="journal article" date="2021" name="Proc. Natl. Acad. Sci. U.S.A.">
        <title>A Catalog of Tens of Thousands of Viruses from Human Metagenomes Reveals Hidden Associations with Chronic Diseases.</title>
        <authorList>
            <person name="Tisza M.J."/>
            <person name="Buck C.B."/>
        </authorList>
    </citation>
    <scope>NUCLEOTIDE SEQUENCE</scope>
    <source>
        <strain evidence="2">CtqfO1</strain>
    </source>
</reference>
<name>A0A8S5T3A7_9CAUD</name>
<feature type="transmembrane region" description="Helical" evidence="1">
    <location>
        <begin position="6"/>
        <end position="24"/>
    </location>
</feature>
<evidence type="ECO:0000256" key="1">
    <source>
        <dbReference type="SAM" id="Phobius"/>
    </source>
</evidence>
<organism evidence="2">
    <name type="scientific">Myoviridae sp. ctqfO1</name>
    <dbReference type="NCBI Taxonomy" id="2827710"/>
    <lineage>
        <taxon>Viruses</taxon>
        <taxon>Duplodnaviria</taxon>
        <taxon>Heunggongvirae</taxon>
        <taxon>Uroviricota</taxon>
        <taxon>Caudoviricetes</taxon>
    </lineage>
</organism>
<keyword evidence="1" id="KW-0472">Membrane</keyword>
<evidence type="ECO:0000313" key="2">
    <source>
        <dbReference type="EMBL" id="DAF57455.1"/>
    </source>
</evidence>